<evidence type="ECO:0000313" key="2">
    <source>
        <dbReference type="EMBL" id="ADK85348.1"/>
    </source>
</evidence>
<dbReference type="Proteomes" id="UP000009047">
    <property type="component" value="Chromosome"/>
</dbReference>
<dbReference type="AlphaFoldDB" id="E1QL83"/>
<name>E1QL83_DESB2</name>
<evidence type="ECO:0000313" key="3">
    <source>
        <dbReference type="Proteomes" id="UP000009047"/>
    </source>
</evidence>
<dbReference type="KEGG" id="dbr:Deba_1983"/>
<gene>
    <name evidence="2" type="ordered locus">Deba_1983</name>
</gene>
<accession>E1QL83</accession>
<reference evidence="2 3" key="1">
    <citation type="journal article" date="2010" name="Stand. Genomic Sci.">
        <title>Complete genome sequence of Desulfarculus baarsii type strain (2st14).</title>
        <authorList>
            <person name="Sun H."/>
            <person name="Spring S."/>
            <person name="Lapidus A."/>
            <person name="Davenport K."/>
            <person name="Del Rio T.G."/>
            <person name="Tice H."/>
            <person name="Nolan M."/>
            <person name="Copeland A."/>
            <person name="Cheng J.F."/>
            <person name="Lucas S."/>
            <person name="Tapia R."/>
            <person name="Goodwin L."/>
            <person name="Pitluck S."/>
            <person name="Ivanova N."/>
            <person name="Pagani I."/>
            <person name="Mavromatis K."/>
            <person name="Ovchinnikova G."/>
            <person name="Pati A."/>
            <person name="Chen A."/>
            <person name="Palaniappan K."/>
            <person name="Hauser L."/>
            <person name="Chang Y.J."/>
            <person name="Jeffries C.D."/>
            <person name="Detter J.C."/>
            <person name="Han C."/>
            <person name="Rohde M."/>
            <person name="Brambilla E."/>
            <person name="Goker M."/>
            <person name="Woyke T."/>
            <person name="Bristow J."/>
            <person name="Eisen J.A."/>
            <person name="Markowitz V."/>
            <person name="Hugenholtz P."/>
            <person name="Kyrpides N.C."/>
            <person name="Klenk H.P."/>
            <person name="Land M."/>
        </authorList>
    </citation>
    <scope>NUCLEOTIDE SEQUENCE [LARGE SCALE GENOMIC DNA]</scope>
    <source>
        <strain evidence="3">ATCC 33931 / DSM 2075 / LMG 7858 / VKM B-1802 / 2st14</strain>
    </source>
</reference>
<dbReference type="STRING" id="644282.Deba_1983"/>
<dbReference type="Pfam" id="PF08668">
    <property type="entry name" value="HDOD"/>
    <property type="match status" value="1"/>
</dbReference>
<feature type="domain" description="HDOD" evidence="1">
    <location>
        <begin position="26"/>
        <end position="222"/>
    </location>
</feature>
<sequence>MSLDDHRRAVAHDYLLEALGCAPDQLPTLPDVAIRVAQLAGGDEHSAANLAREVGRDQSLAGKVLAAANSPLHGCRGRVDDLSRAVVILGFDQLRALALGLAAFEAAGVARPMRRRMRRLDLWAHARRAAVLCEALARHELGLGPGYYAHGLLHDIGKVALDAHRPADYEKAMDLAGRHGLPALLAERMTMGLDHAQVGQALLSYWDFPPAMTRAVGLHHQPWTDDGDGVAAGVVFLADLLAGAENGPGLPRRLELTPPAAEFVAGMGWVVNEITLERLDDRLRALGEELDPLAG</sequence>
<dbReference type="InterPro" id="IPR013976">
    <property type="entry name" value="HDOD"/>
</dbReference>
<evidence type="ECO:0000259" key="1">
    <source>
        <dbReference type="PROSITE" id="PS51833"/>
    </source>
</evidence>
<dbReference type="eggNOG" id="COG1639">
    <property type="taxonomic scope" value="Bacteria"/>
</dbReference>
<dbReference type="EMBL" id="CP002085">
    <property type="protein sequence ID" value="ADK85348.1"/>
    <property type="molecule type" value="Genomic_DNA"/>
</dbReference>
<dbReference type="HOGENOM" id="CLU_048246_4_1_7"/>
<dbReference type="InterPro" id="IPR052340">
    <property type="entry name" value="RNase_Y/CdgJ"/>
</dbReference>
<protein>
    <submittedName>
        <fullName evidence="2">Signal transduction protein</fullName>
    </submittedName>
</protein>
<dbReference type="Gene3D" id="1.10.3210.10">
    <property type="entry name" value="Hypothetical protein af1432"/>
    <property type="match status" value="1"/>
</dbReference>
<dbReference type="PROSITE" id="PS51833">
    <property type="entry name" value="HDOD"/>
    <property type="match status" value="1"/>
</dbReference>
<proteinExistence type="predicted"/>
<dbReference type="RefSeq" id="WP_013258789.1">
    <property type="nucleotide sequence ID" value="NC_014365.1"/>
</dbReference>
<organism evidence="2 3">
    <name type="scientific">Desulfarculus baarsii (strain ATCC 33931 / DSM 2075 / LMG 7858 / VKM B-1802 / 2st14)</name>
    <dbReference type="NCBI Taxonomy" id="644282"/>
    <lineage>
        <taxon>Bacteria</taxon>
        <taxon>Pseudomonadati</taxon>
        <taxon>Thermodesulfobacteriota</taxon>
        <taxon>Desulfarculia</taxon>
        <taxon>Desulfarculales</taxon>
        <taxon>Desulfarculaceae</taxon>
        <taxon>Desulfarculus</taxon>
    </lineage>
</organism>
<dbReference type="OrthoDB" id="9803649at2"/>
<keyword evidence="3" id="KW-1185">Reference proteome</keyword>
<dbReference type="PANTHER" id="PTHR33525:SF3">
    <property type="entry name" value="RIBONUCLEASE Y"/>
    <property type="match status" value="1"/>
</dbReference>
<dbReference type="PANTHER" id="PTHR33525">
    <property type="match status" value="1"/>
</dbReference>
<dbReference type="SUPFAM" id="SSF109604">
    <property type="entry name" value="HD-domain/PDEase-like"/>
    <property type="match status" value="1"/>
</dbReference>